<proteinExistence type="predicted"/>
<dbReference type="GO" id="GO:0003677">
    <property type="term" value="F:DNA binding"/>
    <property type="evidence" value="ECO:0007669"/>
    <property type="project" value="UniProtKB-KW"/>
</dbReference>
<evidence type="ECO:0000256" key="1">
    <source>
        <dbReference type="ARBA" id="ARBA00023125"/>
    </source>
</evidence>
<dbReference type="EMBL" id="CADCWJ010000781">
    <property type="protein sequence ID" value="CAA9582695.1"/>
    <property type="molecule type" value="Genomic_DNA"/>
</dbReference>
<dbReference type="InterPro" id="IPR010982">
    <property type="entry name" value="Lambda_DNA-bd_dom_sf"/>
</dbReference>
<evidence type="ECO:0000313" key="3">
    <source>
        <dbReference type="EMBL" id="CAA9582695.1"/>
    </source>
</evidence>
<dbReference type="InterPro" id="IPR013430">
    <property type="entry name" value="Toxin_antidote_HigA"/>
</dbReference>
<dbReference type="PANTHER" id="PTHR36924:SF1">
    <property type="entry name" value="ANTITOXIN HIGA-1"/>
    <property type="match status" value="1"/>
</dbReference>
<gene>
    <name evidence="3" type="ORF">AVDCRST_MAG87-3563</name>
</gene>
<dbReference type="SUPFAM" id="SSF47413">
    <property type="entry name" value="lambda repressor-like DNA-binding domains"/>
    <property type="match status" value="1"/>
</dbReference>
<dbReference type="SMART" id="SM00530">
    <property type="entry name" value="HTH_XRE"/>
    <property type="match status" value="1"/>
</dbReference>
<dbReference type="InterPro" id="IPR001387">
    <property type="entry name" value="Cro/C1-type_HTH"/>
</dbReference>
<reference evidence="3" key="1">
    <citation type="submission" date="2020-02" db="EMBL/GenBank/DDBJ databases">
        <authorList>
            <person name="Meier V. D."/>
        </authorList>
    </citation>
    <scope>NUCLEOTIDE SEQUENCE</scope>
    <source>
        <strain evidence="3">AVDCRST_MAG87</strain>
    </source>
</reference>
<name>A0A6J4VTP0_9BACT</name>
<dbReference type="PROSITE" id="PS50943">
    <property type="entry name" value="HTH_CROC1"/>
    <property type="match status" value="1"/>
</dbReference>
<accession>A0A6J4VTP0</accession>
<dbReference type="PANTHER" id="PTHR36924">
    <property type="entry name" value="ANTITOXIN HIGA-1"/>
    <property type="match status" value="1"/>
</dbReference>
<feature type="domain" description="HTH cro/C1-type" evidence="2">
    <location>
        <begin position="53"/>
        <end position="101"/>
    </location>
</feature>
<dbReference type="AlphaFoldDB" id="A0A6J4VTP0"/>
<dbReference type="Pfam" id="PF01381">
    <property type="entry name" value="HTH_3"/>
    <property type="match status" value="1"/>
</dbReference>
<keyword evidence="1" id="KW-0238">DNA-binding</keyword>
<dbReference type="CDD" id="cd00093">
    <property type="entry name" value="HTH_XRE"/>
    <property type="match status" value="1"/>
</dbReference>
<dbReference type="NCBIfam" id="TIGR02607">
    <property type="entry name" value="antidote_HigA"/>
    <property type="match status" value="1"/>
</dbReference>
<evidence type="ECO:0000259" key="2">
    <source>
        <dbReference type="PROSITE" id="PS50943"/>
    </source>
</evidence>
<organism evidence="3">
    <name type="scientific">uncultured Thermomicrobiales bacterium</name>
    <dbReference type="NCBI Taxonomy" id="1645740"/>
    <lineage>
        <taxon>Bacteria</taxon>
        <taxon>Pseudomonadati</taxon>
        <taxon>Thermomicrobiota</taxon>
        <taxon>Thermomicrobia</taxon>
        <taxon>Thermomicrobiales</taxon>
        <taxon>environmental samples</taxon>
    </lineage>
</organism>
<protein>
    <submittedName>
        <fullName evidence="3">HigA protein (Antitoxin to HigB)</fullName>
    </submittedName>
</protein>
<dbReference type="Gene3D" id="1.10.260.40">
    <property type="entry name" value="lambda repressor-like DNA-binding domains"/>
    <property type="match status" value="1"/>
</dbReference>
<sequence length="132" mass="14493">MGWRDFWPNLHRDRRLSREPGVSATPRRAVHAGDARTRADSSGEILAEDVLVELGMSRRQLADALGVSPNRISEILRGPRAISADTAVRLERWLGTSATIWLNLQQAYDLEVAAIESGVAIARKVTPRSPAA</sequence>